<name>A0ACB8X477_9TELE</name>
<evidence type="ECO:0000313" key="2">
    <source>
        <dbReference type="Proteomes" id="UP000831701"/>
    </source>
</evidence>
<keyword evidence="2" id="KW-1185">Reference proteome</keyword>
<proteinExistence type="predicted"/>
<dbReference type="EMBL" id="CM041533">
    <property type="protein sequence ID" value="KAI3374906.1"/>
    <property type="molecule type" value="Genomic_DNA"/>
</dbReference>
<accession>A0ACB8X477</accession>
<organism evidence="1 2">
    <name type="scientific">Scortum barcoo</name>
    <name type="common">barcoo grunter</name>
    <dbReference type="NCBI Taxonomy" id="214431"/>
    <lineage>
        <taxon>Eukaryota</taxon>
        <taxon>Metazoa</taxon>
        <taxon>Chordata</taxon>
        <taxon>Craniata</taxon>
        <taxon>Vertebrata</taxon>
        <taxon>Euteleostomi</taxon>
        <taxon>Actinopterygii</taxon>
        <taxon>Neopterygii</taxon>
        <taxon>Teleostei</taxon>
        <taxon>Neoteleostei</taxon>
        <taxon>Acanthomorphata</taxon>
        <taxon>Eupercaria</taxon>
        <taxon>Centrarchiformes</taxon>
        <taxon>Terapontoidei</taxon>
        <taxon>Terapontidae</taxon>
        <taxon>Scortum</taxon>
    </lineage>
</organism>
<comment type="caution">
    <text evidence="1">The sequence shown here is derived from an EMBL/GenBank/DDBJ whole genome shotgun (WGS) entry which is preliminary data.</text>
</comment>
<dbReference type="Proteomes" id="UP000831701">
    <property type="component" value="Chromosome 3"/>
</dbReference>
<sequence>MAVVQLEAGDHHPENGFVSPETTAPGLLTRIDGCVLPFLGGFGKYQKQLIVLTWIPALFIGFSHYSDNFLLAQPNNTCVQPLANLTNQTAAGSAPPTDSPAGNGSARPAYVYANGSYGGHNDTGSMQCRCSEWTFELHTGLVQNVVTKWSLVCDSAWKVHIAKFSLLVGSIFGYLVFGILADWFGRHPVLIISVLFMLVFGLTVAFSVNVPMFSTLRFFEGFCLAGITLSLYVLRIELCLPGWRFSMTMVASFVVLGGQLLMPGVAYLCRDWQVLQAVIICPLLLMLSYIWIFPESLRWLLATQQYCRSKWIMGHIAKKNRVNMELDTDNILTELQRALQKKPKKTCIVKMVGTRNLWKNIVVLCVNSLTGYGIHHCFARSMMDPDAQETTMFHNFYADYYTMAGIAVASCMALCPAVGLMGRRGGLLMFMIITALASLLQLGLLNYSSGTLNKNFSIAFSIIGMFSSHAVSNLSIFFCAEITPTVIRGGGLGLVLASAGFGMLTAPIMELHNQKGYFLHHIIFACCTLICIICILLLPETRYQPLPETLADGESYTRQPLLPPRKPGEQRLLLAQSESSRDYTRVHDTPLHEAATTAVSTMDSTASSAVDLTVPLAGDMPAPMFMEVHPGKPVPKDPNGHSVTSLSLTPITALGKDGIIHASKEHLLSSTPLHKAPCITDPLLADAEERPAIVLDSVEPLEDSAAPEMNDTGPSPTKEPAATPGPSPDPSTPPVPQTVPASLLICTTPIIEPPPSSTLESPDPLGDEIEDTTPKFDLPLQEDTNATLAGSPTPSMHDSLPPFPSPSPVPMTDCNISTDPVPSISAHSDIPIQLEIIDESTPTPPTRDSPVPPVVDSQPPQIESTSPCVNDVSPLSSAPLSPVPVSPAPTPSSPIDSGHVPWADSSTPPVMDTVSITTVPTILPVTDIVHTSTPELSTLTATDIAPSPRP</sequence>
<reference evidence="1" key="1">
    <citation type="submission" date="2022-04" db="EMBL/GenBank/DDBJ databases">
        <title>Jade perch genome.</title>
        <authorList>
            <person name="Chao B."/>
        </authorList>
    </citation>
    <scope>NUCLEOTIDE SEQUENCE</scope>
    <source>
        <strain evidence="1">CB-2022</strain>
    </source>
</reference>
<gene>
    <name evidence="1" type="ORF">L3Q82_021445</name>
</gene>
<evidence type="ECO:0000313" key="1">
    <source>
        <dbReference type="EMBL" id="KAI3374906.1"/>
    </source>
</evidence>
<protein>
    <submittedName>
        <fullName evidence="1">Uncharacterized protein</fullName>
    </submittedName>
</protein>